<reference evidence="2 3" key="1">
    <citation type="submission" date="2023-09" db="EMBL/GenBank/DDBJ databases">
        <title>Pangenome analysis of Batrachochytrium dendrobatidis and related Chytrids.</title>
        <authorList>
            <person name="Yacoub M.N."/>
            <person name="Stajich J.E."/>
            <person name="James T.Y."/>
        </authorList>
    </citation>
    <scope>NUCLEOTIDE SEQUENCE [LARGE SCALE GENOMIC DNA]</scope>
    <source>
        <strain evidence="2 3">JEL0888</strain>
    </source>
</reference>
<feature type="region of interest" description="Disordered" evidence="1">
    <location>
        <begin position="1"/>
        <end position="39"/>
    </location>
</feature>
<feature type="compositionally biased region" description="Pro residues" evidence="1">
    <location>
        <begin position="174"/>
        <end position="184"/>
    </location>
</feature>
<dbReference type="EMBL" id="JADGIZ020000131">
    <property type="protein sequence ID" value="KAL2911247.1"/>
    <property type="molecule type" value="Genomic_DNA"/>
</dbReference>
<feature type="compositionally biased region" description="Low complexity" evidence="1">
    <location>
        <begin position="185"/>
        <end position="205"/>
    </location>
</feature>
<evidence type="ECO:0000313" key="2">
    <source>
        <dbReference type="EMBL" id="KAL2911247.1"/>
    </source>
</evidence>
<accession>A0ABR4MVF3</accession>
<feature type="compositionally biased region" description="Low complexity" evidence="1">
    <location>
        <begin position="14"/>
        <end position="27"/>
    </location>
</feature>
<organism evidence="2 3">
    <name type="scientific">Polyrhizophydium stewartii</name>
    <dbReference type="NCBI Taxonomy" id="2732419"/>
    <lineage>
        <taxon>Eukaryota</taxon>
        <taxon>Fungi</taxon>
        <taxon>Fungi incertae sedis</taxon>
        <taxon>Chytridiomycota</taxon>
        <taxon>Chytridiomycota incertae sedis</taxon>
        <taxon>Chytridiomycetes</taxon>
        <taxon>Rhizophydiales</taxon>
        <taxon>Rhizophydiales incertae sedis</taxon>
        <taxon>Polyrhizophydium</taxon>
    </lineage>
</organism>
<feature type="region of interest" description="Disordered" evidence="1">
    <location>
        <begin position="155"/>
        <end position="205"/>
    </location>
</feature>
<keyword evidence="3" id="KW-1185">Reference proteome</keyword>
<sequence>MMHQVQPRLDYDSDNSTSSSAITIDTTPPGSGHVAQPTRLGTLSPAPILVDLSKTGLCSVPDNVASDENALRSTLNQQAMVINTLVHHLGLDLPDPNMHAIRHAFDRIDSLQRSSDIHDAKLSTLFDTVNTLARQHSEVLTKLDQVASHFLAQPGAARSTPAPQPANASTARPARPPAPTPPAPTSTTPSAPTRPSYASAARNAAHAIPATKEEYQRLLAAQPRLMRRDDTRRDAHADLKLMYFKNVLRVGPLGATRDMLRNTFQLDTMRIPEVRFFSNMFEMLVEADYIDTVLATMTSFGAVHQPDFAPWKHNTPNATPEQHDRAKMLFSNAAARMFSFSRQPRVRTFIANMLNQQDIHPLSCLTI</sequence>
<evidence type="ECO:0000313" key="3">
    <source>
        <dbReference type="Proteomes" id="UP001527925"/>
    </source>
</evidence>
<evidence type="ECO:0000256" key="1">
    <source>
        <dbReference type="SAM" id="MobiDB-lite"/>
    </source>
</evidence>
<gene>
    <name evidence="2" type="ORF">HK105_209282</name>
</gene>
<protein>
    <submittedName>
        <fullName evidence="2">Uncharacterized protein</fullName>
    </submittedName>
</protein>
<dbReference type="Proteomes" id="UP001527925">
    <property type="component" value="Unassembled WGS sequence"/>
</dbReference>
<proteinExistence type="predicted"/>
<name>A0ABR4MVF3_9FUNG</name>
<comment type="caution">
    <text evidence="2">The sequence shown here is derived from an EMBL/GenBank/DDBJ whole genome shotgun (WGS) entry which is preliminary data.</text>
</comment>